<dbReference type="EMBL" id="CP004393">
    <property type="protein sequence ID" value="AJE49035.1"/>
    <property type="molecule type" value="Genomic_DNA"/>
</dbReference>
<evidence type="ECO:0000256" key="4">
    <source>
        <dbReference type="ARBA" id="ARBA00023136"/>
    </source>
</evidence>
<protein>
    <submittedName>
        <fullName evidence="6">DoxX family protein</fullName>
    </submittedName>
</protein>
<dbReference type="GO" id="GO:0016020">
    <property type="term" value="C:membrane"/>
    <property type="evidence" value="ECO:0007669"/>
    <property type="project" value="UniProtKB-SubCell"/>
</dbReference>
<dbReference type="Proteomes" id="UP000031521">
    <property type="component" value="Chromosome"/>
</dbReference>
<feature type="transmembrane region" description="Helical" evidence="5">
    <location>
        <begin position="68"/>
        <end position="87"/>
    </location>
</feature>
<keyword evidence="3 5" id="KW-1133">Transmembrane helix</keyword>
<keyword evidence="2 5" id="KW-0812">Transmembrane</keyword>
<comment type="subcellular location">
    <subcellularLocation>
        <location evidence="1">Membrane</location>
        <topology evidence="1">Multi-pass membrane protein</topology>
    </subcellularLocation>
</comment>
<evidence type="ECO:0000256" key="3">
    <source>
        <dbReference type="ARBA" id="ARBA00022989"/>
    </source>
</evidence>
<proteinExistence type="predicted"/>
<gene>
    <name evidence="6" type="ORF">P73_4320</name>
</gene>
<name>A0A0B5E6F9_9RHOB</name>
<dbReference type="AlphaFoldDB" id="A0A0B5E6F9"/>
<accession>A0A0B5E6F9</accession>
<keyword evidence="7" id="KW-1185">Reference proteome</keyword>
<evidence type="ECO:0000256" key="1">
    <source>
        <dbReference type="ARBA" id="ARBA00004141"/>
    </source>
</evidence>
<dbReference type="Pfam" id="PF13564">
    <property type="entry name" value="DoxX_2"/>
    <property type="match status" value="1"/>
</dbReference>
<dbReference type="STRING" id="1208324.P73_4320"/>
<dbReference type="OrthoDB" id="7595779at2"/>
<evidence type="ECO:0000313" key="7">
    <source>
        <dbReference type="Proteomes" id="UP000031521"/>
    </source>
</evidence>
<organism evidence="6 7">
    <name type="scientific">Celeribacter indicus</name>
    <dbReference type="NCBI Taxonomy" id="1208324"/>
    <lineage>
        <taxon>Bacteria</taxon>
        <taxon>Pseudomonadati</taxon>
        <taxon>Pseudomonadota</taxon>
        <taxon>Alphaproteobacteria</taxon>
        <taxon>Rhodobacterales</taxon>
        <taxon>Roseobacteraceae</taxon>
        <taxon>Celeribacter</taxon>
    </lineage>
</organism>
<evidence type="ECO:0000256" key="2">
    <source>
        <dbReference type="ARBA" id="ARBA00022692"/>
    </source>
</evidence>
<sequence length="120" mass="12964">MKRDMLRQIFAWLLSAFFVLGGSLNVFATPELVADYERWGYPGWFHYVTGLLEWAAAVLLVPSSTRLLGSGLAAVIMAAAAGTVLAQGEYAHALSPAVVLMLAGLNGWLTWRAQEKAGQP</sequence>
<dbReference type="KEGG" id="cid:P73_4320"/>
<dbReference type="HOGENOM" id="CLU_126433_3_0_5"/>
<feature type="transmembrane region" description="Helical" evidence="5">
    <location>
        <begin position="93"/>
        <end position="111"/>
    </location>
</feature>
<evidence type="ECO:0000256" key="5">
    <source>
        <dbReference type="SAM" id="Phobius"/>
    </source>
</evidence>
<reference evidence="6 7" key="1">
    <citation type="journal article" date="2014" name="Int. J. Syst. Evol. Microbiol.">
        <title>Celeribacter indicus sp. nov., a polycyclic aromatic hydrocarbon-degrading bacterium from deep-sea sediment and reclassification of Huaishuia halophila as Celeribacter halophilus comb. nov.</title>
        <authorList>
            <person name="Lai Q."/>
            <person name="Cao J."/>
            <person name="Yuan J."/>
            <person name="Li F."/>
            <person name="Shao Z."/>
        </authorList>
    </citation>
    <scope>NUCLEOTIDE SEQUENCE [LARGE SCALE GENOMIC DNA]</scope>
    <source>
        <strain evidence="6">P73</strain>
    </source>
</reference>
<feature type="transmembrane region" description="Helical" evidence="5">
    <location>
        <begin position="44"/>
        <end position="61"/>
    </location>
</feature>
<dbReference type="RefSeq" id="WP_043871204.1">
    <property type="nucleotide sequence ID" value="NZ_CP004393.1"/>
</dbReference>
<dbReference type="InterPro" id="IPR032808">
    <property type="entry name" value="DoxX"/>
</dbReference>
<evidence type="ECO:0000313" key="6">
    <source>
        <dbReference type="EMBL" id="AJE49035.1"/>
    </source>
</evidence>
<keyword evidence="4 5" id="KW-0472">Membrane</keyword>